<gene>
    <name evidence="3" type="ORF">PV09_00554</name>
</gene>
<dbReference type="AlphaFoldDB" id="A0A0D2API2"/>
<feature type="domain" description="BTB" evidence="2">
    <location>
        <begin position="47"/>
        <end position="121"/>
    </location>
</feature>
<dbReference type="OrthoDB" id="194443at2759"/>
<dbReference type="SMART" id="SM00225">
    <property type="entry name" value="BTB"/>
    <property type="match status" value="1"/>
</dbReference>
<dbReference type="Pfam" id="PF00651">
    <property type="entry name" value="BTB"/>
    <property type="match status" value="1"/>
</dbReference>
<evidence type="ECO:0000259" key="2">
    <source>
        <dbReference type="PROSITE" id="PS50097"/>
    </source>
</evidence>
<evidence type="ECO:0000313" key="3">
    <source>
        <dbReference type="EMBL" id="KIW08593.1"/>
    </source>
</evidence>
<dbReference type="InterPro" id="IPR000210">
    <property type="entry name" value="BTB/POZ_dom"/>
</dbReference>
<reference evidence="3 4" key="1">
    <citation type="submission" date="2015-01" db="EMBL/GenBank/DDBJ databases">
        <title>The Genome Sequence of Ochroconis gallopava CBS43764.</title>
        <authorList>
            <consortium name="The Broad Institute Genomics Platform"/>
            <person name="Cuomo C."/>
            <person name="de Hoog S."/>
            <person name="Gorbushina A."/>
            <person name="Stielow B."/>
            <person name="Teixiera M."/>
            <person name="Abouelleil A."/>
            <person name="Chapman S.B."/>
            <person name="Priest M."/>
            <person name="Young S.K."/>
            <person name="Wortman J."/>
            <person name="Nusbaum C."/>
            <person name="Birren B."/>
        </authorList>
    </citation>
    <scope>NUCLEOTIDE SEQUENCE [LARGE SCALE GENOMIC DNA]</scope>
    <source>
        <strain evidence="3 4">CBS 43764</strain>
    </source>
</reference>
<sequence length="397" mass="44823">MGLWQDSLVYWRDFGYPDSSRRILAMAQNVGEANAKTFAELVAGPIVDVYVGETKQHWPIHRNILAFHSEYLQTELQHSPDSTPRKKGQTDNLRLDLPDDDPAGFELLVKWLYQGKIEDVSNIADDQDKYDYAVSCQKLHQLCERLDLPRLKNIAMDQYRKALNQAGLVPDPEELNVIYRQSAEQSPFRKLMVNIAARQIMDPDSDKDAESYRPCFENNADFAVELINAIKKGMGGLLFEDPTEETGCEYHDHNEGPNCHVRGKKKLDIRPRDQTTEKLRIIPTTTFAMTNGVKRSSRTTTISNPHSPKQEQAASAERQPASSILPSLEDERRGKSPGAVSDLQVNGKHLPSEPSPRAEREEGESPKSTRNRIQYEKAINPIWGWARLGGSRTSSIG</sequence>
<dbReference type="InterPro" id="IPR011333">
    <property type="entry name" value="SKP1/BTB/POZ_sf"/>
</dbReference>
<dbReference type="EMBL" id="KN847530">
    <property type="protein sequence ID" value="KIW08593.1"/>
    <property type="molecule type" value="Genomic_DNA"/>
</dbReference>
<name>A0A0D2API2_9PEZI</name>
<dbReference type="PROSITE" id="PS50097">
    <property type="entry name" value="BTB"/>
    <property type="match status" value="1"/>
</dbReference>
<feature type="region of interest" description="Disordered" evidence="1">
    <location>
        <begin position="76"/>
        <end position="96"/>
    </location>
</feature>
<evidence type="ECO:0000256" key="1">
    <source>
        <dbReference type="SAM" id="MobiDB-lite"/>
    </source>
</evidence>
<protein>
    <recommendedName>
        <fullName evidence="2">BTB domain-containing protein</fullName>
    </recommendedName>
</protein>
<dbReference type="GeneID" id="27308527"/>
<dbReference type="Proteomes" id="UP000053259">
    <property type="component" value="Unassembled WGS sequence"/>
</dbReference>
<accession>A0A0D2API2</accession>
<dbReference type="HOGENOM" id="CLU_694839_0_0_1"/>
<evidence type="ECO:0000313" key="4">
    <source>
        <dbReference type="Proteomes" id="UP000053259"/>
    </source>
</evidence>
<dbReference type="Gene3D" id="3.30.710.10">
    <property type="entry name" value="Potassium Channel Kv1.1, Chain A"/>
    <property type="match status" value="1"/>
</dbReference>
<feature type="compositionally biased region" description="Basic and acidic residues" evidence="1">
    <location>
        <begin position="356"/>
        <end position="367"/>
    </location>
</feature>
<proteinExistence type="predicted"/>
<organism evidence="3 4">
    <name type="scientific">Verruconis gallopava</name>
    <dbReference type="NCBI Taxonomy" id="253628"/>
    <lineage>
        <taxon>Eukaryota</taxon>
        <taxon>Fungi</taxon>
        <taxon>Dikarya</taxon>
        <taxon>Ascomycota</taxon>
        <taxon>Pezizomycotina</taxon>
        <taxon>Dothideomycetes</taxon>
        <taxon>Pleosporomycetidae</taxon>
        <taxon>Venturiales</taxon>
        <taxon>Sympoventuriaceae</taxon>
        <taxon>Verruconis</taxon>
    </lineage>
</organism>
<dbReference type="CDD" id="cd18186">
    <property type="entry name" value="BTB_POZ_ZBTB_KLHL-like"/>
    <property type="match status" value="1"/>
</dbReference>
<keyword evidence="4" id="KW-1185">Reference proteome</keyword>
<dbReference type="PANTHER" id="PTHR47843:SF2">
    <property type="entry name" value="BTB DOMAIN-CONTAINING PROTEIN"/>
    <property type="match status" value="1"/>
</dbReference>
<dbReference type="VEuPathDB" id="FungiDB:PV09_00554"/>
<dbReference type="RefSeq" id="XP_016218462.1">
    <property type="nucleotide sequence ID" value="XM_016353309.1"/>
</dbReference>
<feature type="region of interest" description="Disordered" evidence="1">
    <location>
        <begin position="283"/>
        <end position="376"/>
    </location>
</feature>
<dbReference type="PANTHER" id="PTHR47843">
    <property type="entry name" value="BTB DOMAIN-CONTAINING PROTEIN-RELATED"/>
    <property type="match status" value="1"/>
</dbReference>
<feature type="compositionally biased region" description="Polar residues" evidence="1">
    <location>
        <begin position="298"/>
        <end position="313"/>
    </location>
</feature>
<dbReference type="SUPFAM" id="SSF54695">
    <property type="entry name" value="POZ domain"/>
    <property type="match status" value="1"/>
</dbReference>